<feature type="chain" id="PRO_5046400166" evidence="4">
    <location>
        <begin position="19"/>
        <end position="320"/>
    </location>
</feature>
<reference evidence="7" key="1">
    <citation type="journal article" date="2019" name="Int. J. Syst. Evol. Microbiol.">
        <title>The Global Catalogue of Microorganisms (GCM) 10K type strain sequencing project: providing services to taxonomists for standard genome sequencing and annotation.</title>
        <authorList>
            <consortium name="The Broad Institute Genomics Platform"/>
            <consortium name="The Broad Institute Genome Sequencing Center for Infectious Disease"/>
            <person name="Wu L."/>
            <person name="Ma J."/>
        </authorList>
    </citation>
    <scope>NUCLEOTIDE SEQUENCE [LARGE SCALE GENOMIC DNA]</scope>
    <source>
        <strain evidence="7">KACC 12634</strain>
    </source>
</reference>
<dbReference type="PROSITE" id="PS51257">
    <property type="entry name" value="PROKAR_LIPOPROTEIN"/>
    <property type="match status" value="1"/>
</dbReference>
<dbReference type="PANTHER" id="PTHR30024:SF47">
    <property type="entry name" value="TAURINE-BINDING PERIPLASMIC PROTEIN"/>
    <property type="match status" value="1"/>
</dbReference>
<accession>A0ABW2D329</accession>
<name>A0ABW2D329_9ACTN</name>
<evidence type="ECO:0000256" key="3">
    <source>
        <dbReference type="ARBA" id="ARBA00022729"/>
    </source>
</evidence>
<gene>
    <name evidence="6" type="ORF">ACFQS3_06065</name>
</gene>
<comment type="subcellular location">
    <subcellularLocation>
        <location evidence="1">Periplasm</location>
    </subcellularLocation>
</comment>
<dbReference type="Gene3D" id="3.40.190.10">
    <property type="entry name" value="Periplasmic binding protein-like II"/>
    <property type="match status" value="2"/>
</dbReference>
<sequence length="320" mass="32908">MRRQLAHASMSAIAIALAATTAACGGGGEAGDGGTDAVSVGVIPIVDVAPIYLGIEQGFFASRDIEVELTEAQGGAAIVPGVAAQEFDFGFSNITSLLLAQSAGLPVEIVANGVASTGVAGEDFGAVMVPADSPIQTPADLAAATVAVNTLNNIGDTTIRESVRLDDGDPSGIGFTEVAFPDMPAQLSAGNVDAAWAVEPFKSMIEAEGGRPVAWNYVDAAPDLTVAAYFTTSQLSQEDPDLVRRFSEAIAESLQYATDNPEAVRDILGTYTDISPDIRAALTLPAFPAEVNRASVERLAELGEADGIFENPPDVDALLP</sequence>
<dbReference type="Pfam" id="PF09084">
    <property type="entry name" value="NMT1"/>
    <property type="match status" value="1"/>
</dbReference>
<dbReference type="Proteomes" id="UP001596470">
    <property type="component" value="Unassembled WGS sequence"/>
</dbReference>
<feature type="domain" description="SsuA/THI5-like" evidence="5">
    <location>
        <begin position="47"/>
        <end position="263"/>
    </location>
</feature>
<comment type="caution">
    <text evidence="6">The sequence shown here is derived from an EMBL/GenBank/DDBJ whole genome shotgun (WGS) entry which is preliminary data.</text>
</comment>
<proteinExistence type="inferred from homology"/>
<dbReference type="InterPro" id="IPR015168">
    <property type="entry name" value="SsuA/THI5"/>
</dbReference>
<evidence type="ECO:0000259" key="5">
    <source>
        <dbReference type="Pfam" id="PF09084"/>
    </source>
</evidence>
<dbReference type="EMBL" id="JBHSYS010000001">
    <property type="protein sequence ID" value="MFC6956757.1"/>
    <property type="molecule type" value="Genomic_DNA"/>
</dbReference>
<keyword evidence="3 4" id="KW-0732">Signal</keyword>
<evidence type="ECO:0000313" key="6">
    <source>
        <dbReference type="EMBL" id="MFC6956757.1"/>
    </source>
</evidence>
<protein>
    <submittedName>
        <fullName evidence="6">ABC transporter substrate-binding protein</fullName>
    </submittedName>
</protein>
<evidence type="ECO:0000256" key="4">
    <source>
        <dbReference type="SAM" id="SignalP"/>
    </source>
</evidence>
<comment type="similarity">
    <text evidence="2">Belongs to the bacterial solute-binding protein SsuA/TauA family.</text>
</comment>
<dbReference type="RefSeq" id="WP_382355231.1">
    <property type="nucleotide sequence ID" value="NZ_JBHMBP010000004.1"/>
</dbReference>
<keyword evidence="7" id="KW-1185">Reference proteome</keyword>
<evidence type="ECO:0000256" key="1">
    <source>
        <dbReference type="ARBA" id="ARBA00004418"/>
    </source>
</evidence>
<feature type="signal peptide" evidence="4">
    <location>
        <begin position="1"/>
        <end position="18"/>
    </location>
</feature>
<evidence type="ECO:0000256" key="2">
    <source>
        <dbReference type="ARBA" id="ARBA00010742"/>
    </source>
</evidence>
<dbReference type="PANTHER" id="PTHR30024">
    <property type="entry name" value="ALIPHATIC SULFONATES-BINDING PROTEIN-RELATED"/>
    <property type="match status" value="1"/>
</dbReference>
<organism evidence="6 7">
    <name type="scientific">Glycomyces mayteni</name>
    <dbReference type="NCBI Taxonomy" id="543887"/>
    <lineage>
        <taxon>Bacteria</taxon>
        <taxon>Bacillati</taxon>
        <taxon>Actinomycetota</taxon>
        <taxon>Actinomycetes</taxon>
        <taxon>Glycomycetales</taxon>
        <taxon>Glycomycetaceae</taxon>
        <taxon>Glycomyces</taxon>
    </lineage>
</organism>
<evidence type="ECO:0000313" key="7">
    <source>
        <dbReference type="Proteomes" id="UP001596470"/>
    </source>
</evidence>
<dbReference type="SUPFAM" id="SSF53850">
    <property type="entry name" value="Periplasmic binding protein-like II"/>
    <property type="match status" value="1"/>
</dbReference>